<accession>A0A1I8GM41</accession>
<reference evidence="3" key="1">
    <citation type="submission" date="2016-11" db="UniProtKB">
        <authorList>
            <consortium name="WormBaseParasite"/>
        </authorList>
    </citation>
    <scope>IDENTIFICATION</scope>
</reference>
<feature type="region of interest" description="Disordered" evidence="1">
    <location>
        <begin position="1"/>
        <end position="21"/>
    </location>
</feature>
<dbReference type="WBParaSite" id="maker-uti_cns_0002462-snap-gene-0.11-mRNA-1">
    <property type="protein sequence ID" value="maker-uti_cns_0002462-snap-gene-0.11-mRNA-1"/>
    <property type="gene ID" value="maker-uti_cns_0002462-snap-gene-0.11"/>
</dbReference>
<keyword evidence="2" id="KW-1185">Reference proteome</keyword>
<proteinExistence type="predicted"/>
<protein>
    <submittedName>
        <fullName evidence="3">Polyprotein</fullName>
    </submittedName>
</protein>
<evidence type="ECO:0000313" key="3">
    <source>
        <dbReference type="WBParaSite" id="maker-uti_cns_0002462-snap-gene-0.11-mRNA-1"/>
    </source>
</evidence>
<evidence type="ECO:0000313" key="2">
    <source>
        <dbReference type="Proteomes" id="UP000095280"/>
    </source>
</evidence>
<organism evidence="2 3">
    <name type="scientific">Macrostomum lignano</name>
    <dbReference type="NCBI Taxonomy" id="282301"/>
    <lineage>
        <taxon>Eukaryota</taxon>
        <taxon>Metazoa</taxon>
        <taxon>Spiralia</taxon>
        <taxon>Lophotrochozoa</taxon>
        <taxon>Platyhelminthes</taxon>
        <taxon>Rhabditophora</taxon>
        <taxon>Macrostomorpha</taxon>
        <taxon>Macrostomida</taxon>
        <taxon>Macrostomidae</taxon>
        <taxon>Macrostomum</taxon>
    </lineage>
</organism>
<sequence>RQLYVEEESPQEVVADADSPDVGKAEEALVVDVVENNADAVDAPDAGRCGIAGEMAPAVAEIRLQDVRVDSGQYTTTGSDSDDEEDPWELQPFDPDASVGPAAILSNKFVFFYFFSIFHFHSRIVCTAWIARLHGDRFIKTKLDCMGASPDNFSSNTVPLLKYNLMKCVMFV</sequence>
<dbReference type="Proteomes" id="UP000095280">
    <property type="component" value="Unplaced"/>
</dbReference>
<name>A0A1I8GM41_9PLAT</name>
<feature type="compositionally biased region" description="Acidic residues" evidence="1">
    <location>
        <begin position="1"/>
        <end position="10"/>
    </location>
</feature>
<dbReference type="AlphaFoldDB" id="A0A1I8GM41"/>
<evidence type="ECO:0000256" key="1">
    <source>
        <dbReference type="SAM" id="MobiDB-lite"/>
    </source>
</evidence>